<protein>
    <submittedName>
        <fullName evidence="2">Uncharacterized protein</fullName>
    </submittedName>
</protein>
<proteinExistence type="predicted"/>
<name>E2C4V5_HARSA</name>
<dbReference type="EMBL" id="GL452660">
    <property type="protein sequence ID" value="EFN77013.1"/>
    <property type="molecule type" value="Genomic_DNA"/>
</dbReference>
<gene>
    <name evidence="2" type="ORF">EAI_13263</name>
</gene>
<feature type="transmembrane region" description="Helical" evidence="1">
    <location>
        <begin position="6"/>
        <end position="21"/>
    </location>
</feature>
<dbReference type="InParanoid" id="E2C4V5"/>
<evidence type="ECO:0000313" key="2">
    <source>
        <dbReference type="EMBL" id="EFN77013.1"/>
    </source>
</evidence>
<dbReference type="OrthoDB" id="2789670at2759"/>
<dbReference type="AlphaFoldDB" id="E2C4V5"/>
<organism evidence="3">
    <name type="scientific">Harpegnathos saltator</name>
    <name type="common">Jerdon's jumping ant</name>
    <dbReference type="NCBI Taxonomy" id="610380"/>
    <lineage>
        <taxon>Eukaryota</taxon>
        <taxon>Metazoa</taxon>
        <taxon>Ecdysozoa</taxon>
        <taxon>Arthropoda</taxon>
        <taxon>Hexapoda</taxon>
        <taxon>Insecta</taxon>
        <taxon>Pterygota</taxon>
        <taxon>Neoptera</taxon>
        <taxon>Endopterygota</taxon>
        <taxon>Hymenoptera</taxon>
        <taxon>Apocrita</taxon>
        <taxon>Aculeata</taxon>
        <taxon>Formicoidea</taxon>
        <taxon>Formicidae</taxon>
        <taxon>Ponerinae</taxon>
        <taxon>Ponerini</taxon>
        <taxon>Harpegnathos</taxon>
    </lineage>
</organism>
<keyword evidence="1" id="KW-1133">Transmembrane helix</keyword>
<reference evidence="2 3" key="1">
    <citation type="journal article" date="2010" name="Science">
        <title>Genomic comparison of the ants Camponotus floridanus and Harpegnathos saltator.</title>
        <authorList>
            <person name="Bonasio R."/>
            <person name="Zhang G."/>
            <person name="Ye C."/>
            <person name="Mutti N.S."/>
            <person name="Fang X."/>
            <person name="Qin N."/>
            <person name="Donahue G."/>
            <person name="Yang P."/>
            <person name="Li Q."/>
            <person name="Li C."/>
            <person name="Zhang P."/>
            <person name="Huang Z."/>
            <person name="Berger S.L."/>
            <person name="Reinberg D."/>
            <person name="Wang J."/>
            <person name="Liebig J."/>
        </authorList>
    </citation>
    <scope>NUCLEOTIDE SEQUENCE [LARGE SCALE GENOMIC DNA]</scope>
    <source>
        <strain evidence="2 3">R22 G/1</strain>
    </source>
</reference>
<keyword evidence="3" id="KW-1185">Reference proteome</keyword>
<evidence type="ECO:0000313" key="3">
    <source>
        <dbReference type="Proteomes" id="UP000008237"/>
    </source>
</evidence>
<keyword evidence="1" id="KW-0472">Membrane</keyword>
<keyword evidence="1" id="KW-0812">Transmembrane</keyword>
<evidence type="ECO:0000256" key="1">
    <source>
        <dbReference type="SAM" id="Phobius"/>
    </source>
</evidence>
<sequence length="126" mass="14567">MDFWTIVLSILILALIMYYYSSPKGTQNAFQQHGVPHSRRMSILQEILELFVFPKTYTDMIQAAYNTHRDAKYVGIFHLTRSFLMLRDLEGGFIIMPEGGFWLKVVPKKEPHRTVAINNAKGTCEL</sequence>
<accession>E2C4V5</accession>
<dbReference type="Proteomes" id="UP000008237">
    <property type="component" value="Unassembled WGS sequence"/>
</dbReference>